<keyword evidence="3" id="KW-1185">Reference proteome</keyword>
<evidence type="ECO:0000313" key="2">
    <source>
        <dbReference type="EMBL" id="RIB03547.1"/>
    </source>
</evidence>
<dbReference type="OrthoDB" id="2406171at2759"/>
<dbReference type="EMBL" id="QKWP01002382">
    <property type="protein sequence ID" value="RIB03547.1"/>
    <property type="molecule type" value="Genomic_DNA"/>
</dbReference>
<accession>A0A397U3G4</accession>
<sequence>MAHRCAVTMKDKEEKTVTVIGNFVRIDNSEPEPMLFLGMSNIRKLQGVSEPNKNQFRIKLHGKTYVISTYSKALVAKEPSKEEQNQVSTDSSSLISKDLKKSV</sequence>
<name>A0A397U3G4_9GLOM</name>
<reference evidence="2 3" key="1">
    <citation type="submission" date="2018-06" db="EMBL/GenBank/DDBJ databases">
        <title>Comparative genomics reveals the genomic features of Rhizophagus irregularis, R. cerebriforme, R. diaphanum and Gigaspora rosea, and their symbiotic lifestyle signature.</title>
        <authorList>
            <person name="Morin E."/>
            <person name="San Clemente H."/>
            <person name="Chen E.C.H."/>
            <person name="De La Providencia I."/>
            <person name="Hainaut M."/>
            <person name="Kuo A."/>
            <person name="Kohler A."/>
            <person name="Murat C."/>
            <person name="Tang N."/>
            <person name="Roy S."/>
            <person name="Loubradou J."/>
            <person name="Henrissat B."/>
            <person name="Grigoriev I.V."/>
            <person name="Corradi N."/>
            <person name="Roux C."/>
            <person name="Martin F.M."/>
        </authorList>
    </citation>
    <scope>NUCLEOTIDE SEQUENCE [LARGE SCALE GENOMIC DNA]</scope>
    <source>
        <strain evidence="2 3">DAOM 194757</strain>
    </source>
</reference>
<dbReference type="Proteomes" id="UP000266673">
    <property type="component" value="Unassembled WGS sequence"/>
</dbReference>
<comment type="caution">
    <text evidence="2">The sequence shown here is derived from an EMBL/GenBank/DDBJ whole genome shotgun (WGS) entry which is preliminary data.</text>
</comment>
<gene>
    <name evidence="2" type="ORF">C2G38_2049187</name>
</gene>
<evidence type="ECO:0000256" key="1">
    <source>
        <dbReference type="SAM" id="MobiDB-lite"/>
    </source>
</evidence>
<protein>
    <submittedName>
        <fullName evidence="2">Uncharacterized protein</fullName>
    </submittedName>
</protein>
<organism evidence="2 3">
    <name type="scientific">Gigaspora rosea</name>
    <dbReference type="NCBI Taxonomy" id="44941"/>
    <lineage>
        <taxon>Eukaryota</taxon>
        <taxon>Fungi</taxon>
        <taxon>Fungi incertae sedis</taxon>
        <taxon>Mucoromycota</taxon>
        <taxon>Glomeromycotina</taxon>
        <taxon>Glomeromycetes</taxon>
        <taxon>Diversisporales</taxon>
        <taxon>Gigasporaceae</taxon>
        <taxon>Gigaspora</taxon>
    </lineage>
</organism>
<evidence type="ECO:0000313" key="3">
    <source>
        <dbReference type="Proteomes" id="UP000266673"/>
    </source>
</evidence>
<dbReference type="AlphaFoldDB" id="A0A397U3G4"/>
<feature type="region of interest" description="Disordered" evidence="1">
    <location>
        <begin position="77"/>
        <end position="103"/>
    </location>
</feature>
<proteinExistence type="predicted"/>